<evidence type="ECO:0000313" key="2">
    <source>
        <dbReference type="EMBL" id="KAK1684688.1"/>
    </source>
</evidence>
<sequence>MTTKRDEKRARSLGIISSDEGNIILLGPKDGTRVNIAELSEKELLDEVRRLTHFSQEDSIPLVSLQTPFDVDHPPTEIQIAPECSQELSDNVPEERNPSDPVESYMGPEDEENDPMNPEALSIDPKSLADDTSDTTESNHDDDADRVVFVDAAAEKADVLPAKRSSGGFADEDDLLDFEEGFMESLSKKAKTSSSKPAPAASEASALATAPAAQVSTASSLSKGKEIPSAAVVTASPPEKPVFPVPRLPTILRVLVLRMIDSNA</sequence>
<comment type="caution">
    <text evidence="2">The sequence shown here is derived from an EMBL/GenBank/DDBJ whole genome shotgun (WGS) entry which is preliminary data.</text>
</comment>
<dbReference type="AlphaFoldDB" id="A0AAD8TMS0"/>
<feature type="compositionally biased region" description="Low complexity" evidence="1">
    <location>
        <begin position="192"/>
        <end position="220"/>
    </location>
</feature>
<evidence type="ECO:0000256" key="1">
    <source>
        <dbReference type="SAM" id="MobiDB-lite"/>
    </source>
</evidence>
<feature type="compositionally biased region" description="Basic and acidic residues" evidence="1">
    <location>
        <begin position="137"/>
        <end position="146"/>
    </location>
</feature>
<accession>A0AAD8TMS0</accession>
<dbReference type="EMBL" id="JAUUTY010000002">
    <property type="protein sequence ID" value="KAK1684688.1"/>
    <property type="molecule type" value="Genomic_DNA"/>
</dbReference>
<feature type="region of interest" description="Disordered" evidence="1">
    <location>
        <begin position="66"/>
        <end position="146"/>
    </location>
</feature>
<proteinExistence type="predicted"/>
<protein>
    <submittedName>
        <fullName evidence="2">Uncharacterized protein</fullName>
    </submittedName>
</protein>
<evidence type="ECO:0000313" key="3">
    <source>
        <dbReference type="Proteomes" id="UP001231189"/>
    </source>
</evidence>
<organism evidence="2 3">
    <name type="scientific">Lolium multiflorum</name>
    <name type="common">Italian ryegrass</name>
    <name type="synonym">Lolium perenne subsp. multiflorum</name>
    <dbReference type="NCBI Taxonomy" id="4521"/>
    <lineage>
        <taxon>Eukaryota</taxon>
        <taxon>Viridiplantae</taxon>
        <taxon>Streptophyta</taxon>
        <taxon>Embryophyta</taxon>
        <taxon>Tracheophyta</taxon>
        <taxon>Spermatophyta</taxon>
        <taxon>Magnoliopsida</taxon>
        <taxon>Liliopsida</taxon>
        <taxon>Poales</taxon>
        <taxon>Poaceae</taxon>
        <taxon>BOP clade</taxon>
        <taxon>Pooideae</taxon>
        <taxon>Poodae</taxon>
        <taxon>Poeae</taxon>
        <taxon>Poeae Chloroplast Group 2 (Poeae type)</taxon>
        <taxon>Loliodinae</taxon>
        <taxon>Loliinae</taxon>
        <taxon>Lolium</taxon>
    </lineage>
</organism>
<name>A0AAD8TMS0_LOLMU</name>
<feature type="region of interest" description="Disordered" evidence="1">
    <location>
        <begin position="186"/>
        <end position="239"/>
    </location>
</feature>
<gene>
    <name evidence="2" type="ORF">QYE76_045536</name>
</gene>
<reference evidence="2" key="1">
    <citation type="submission" date="2023-07" db="EMBL/GenBank/DDBJ databases">
        <title>A chromosome-level genome assembly of Lolium multiflorum.</title>
        <authorList>
            <person name="Chen Y."/>
            <person name="Copetti D."/>
            <person name="Kolliker R."/>
            <person name="Studer B."/>
        </authorList>
    </citation>
    <scope>NUCLEOTIDE SEQUENCE</scope>
    <source>
        <strain evidence="2">02402/16</strain>
        <tissue evidence="2">Leaf</tissue>
    </source>
</reference>
<dbReference type="Proteomes" id="UP001231189">
    <property type="component" value="Unassembled WGS sequence"/>
</dbReference>
<keyword evidence="3" id="KW-1185">Reference proteome</keyword>